<evidence type="ECO:0000259" key="2">
    <source>
        <dbReference type="Pfam" id="PF13304"/>
    </source>
</evidence>
<sequence>MNEQLVVKNFGPIKDATVDFKRVTVFIGPTGGGKSTLAKLAAVFKEDSYNFYVNPEHHTDAEGQKHKLFSDFSLTNFIHSSSEATFAKEESIRGIDFIKGFVVGAHSFSQHKTNGELLAEAVRDMTEAKSNLDEFSKSEKQSDADSFKNQIDKLINDAKIKIGVISRMTKQGLYDVRPQFFPANRVLLPTVEYSWAGFLRDDIGLPKDILRFANNFSLSRKEVPELDIPFLNVKYLHRNGQDFIKVPGLETLFRLFETASGIQSVTPLLVLLEHLSRNTEQAQSFIIEEPELNLYPTAQQGLLNWLVEKCTKGENDLTITTHSPYILSHLNLLLYAFQVAEQHPDRREEVAAIVPEASWINPKEFACYQVENGGVQSLVNDELGMIDNNELDALSGDAADAFDNLIRLSKGIAVK</sequence>
<dbReference type="InterPro" id="IPR003959">
    <property type="entry name" value="ATPase_AAA_core"/>
</dbReference>
<dbReference type="Gene3D" id="3.40.50.300">
    <property type="entry name" value="P-loop containing nucleotide triphosphate hydrolases"/>
    <property type="match status" value="1"/>
</dbReference>
<protein>
    <recommendedName>
        <fullName evidence="2">ATPase AAA-type core domain-containing protein</fullName>
    </recommendedName>
</protein>
<feature type="coiled-coil region" evidence="1">
    <location>
        <begin position="118"/>
        <end position="157"/>
    </location>
</feature>
<keyword evidence="1" id="KW-0175">Coiled coil</keyword>
<dbReference type="EMBL" id="BAABDK010000012">
    <property type="protein sequence ID" value="GAA4031527.1"/>
    <property type="molecule type" value="Genomic_DNA"/>
</dbReference>
<feature type="domain" description="ATPase AAA-type core" evidence="2">
    <location>
        <begin position="23"/>
        <end position="328"/>
    </location>
</feature>
<accession>A0ABP7TUP1</accession>
<comment type="caution">
    <text evidence="3">The sequence shown here is derived from an EMBL/GenBank/DDBJ whole genome shotgun (WGS) entry which is preliminary data.</text>
</comment>
<dbReference type="PANTHER" id="PTHR43581">
    <property type="entry name" value="ATP/GTP PHOSPHATASE"/>
    <property type="match status" value="1"/>
</dbReference>
<evidence type="ECO:0000313" key="4">
    <source>
        <dbReference type="Proteomes" id="UP001501469"/>
    </source>
</evidence>
<dbReference type="RefSeq" id="WP_345052283.1">
    <property type="nucleotide sequence ID" value="NZ_BAABDK010000012.1"/>
</dbReference>
<dbReference type="InterPro" id="IPR027417">
    <property type="entry name" value="P-loop_NTPase"/>
</dbReference>
<dbReference type="Pfam" id="PF13304">
    <property type="entry name" value="AAA_21"/>
    <property type="match status" value="1"/>
</dbReference>
<keyword evidence="4" id="KW-1185">Reference proteome</keyword>
<name>A0ABP7TUP1_9BACT</name>
<proteinExistence type="predicted"/>
<evidence type="ECO:0000256" key="1">
    <source>
        <dbReference type="SAM" id="Coils"/>
    </source>
</evidence>
<evidence type="ECO:0000313" key="3">
    <source>
        <dbReference type="EMBL" id="GAA4031527.1"/>
    </source>
</evidence>
<gene>
    <name evidence="3" type="ORF">GCM10022409_14690</name>
</gene>
<reference evidence="4" key="1">
    <citation type="journal article" date="2019" name="Int. J. Syst. Evol. Microbiol.">
        <title>The Global Catalogue of Microorganisms (GCM) 10K type strain sequencing project: providing services to taxonomists for standard genome sequencing and annotation.</title>
        <authorList>
            <consortium name="The Broad Institute Genomics Platform"/>
            <consortium name="The Broad Institute Genome Sequencing Center for Infectious Disease"/>
            <person name="Wu L."/>
            <person name="Ma J."/>
        </authorList>
    </citation>
    <scope>NUCLEOTIDE SEQUENCE [LARGE SCALE GENOMIC DNA]</scope>
    <source>
        <strain evidence="4">JCM 17225</strain>
    </source>
</reference>
<dbReference type="SUPFAM" id="SSF52540">
    <property type="entry name" value="P-loop containing nucleoside triphosphate hydrolases"/>
    <property type="match status" value="1"/>
</dbReference>
<dbReference type="PANTHER" id="PTHR43581:SF2">
    <property type="entry name" value="EXCINUCLEASE ATPASE SUBUNIT"/>
    <property type="match status" value="1"/>
</dbReference>
<dbReference type="Proteomes" id="UP001501469">
    <property type="component" value="Unassembled WGS sequence"/>
</dbReference>
<dbReference type="InterPro" id="IPR051396">
    <property type="entry name" value="Bact_Antivir_Def_Nuclease"/>
</dbReference>
<organism evidence="3 4">
    <name type="scientific">Hymenobacter glaciei</name>
    <dbReference type="NCBI Taxonomy" id="877209"/>
    <lineage>
        <taxon>Bacteria</taxon>
        <taxon>Pseudomonadati</taxon>
        <taxon>Bacteroidota</taxon>
        <taxon>Cytophagia</taxon>
        <taxon>Cytophagales</taxon>
        <taxon>Hymenobacteraceae</taxon>
        <taxon>Hymenobacter</taxon>
    </lineage>
</organism>